<feature type="chain" id="PRO_5022784498" evidence="5">
    <location>
        <begin position="27"/>
        <end position="205"/>
    </location>
</feature>
<dbReference type="Gene3D" id="3.40.390.10">
    <property type="entry name" value="Collagenase (Catalytic Domain)"/>
    <property type="match status" value="1"/>
</dbReference>
<feature type="signal peptide" evidence="5">
    <location>
        <begin position="1"/>
        <end position="26"/>
    </location>
</feature>
<keyword evidence="2" id="KW-0479">Metal-binding</keyword>
<gene>
    <name evidence="7" type="ORF">FZC84_15380</name>
</gene>
<evidence type="ECO:0000313" key="7">
    <source>
        <dbReference type="EMBL" id="TYR98290.1"/>
    </source>
</evidence>
<evidence type="ECO:0000256" key="2">
    <source>
        <dbReference type="ARBA" id="ARBA00022723"/>
    </source>
</evidence>
<dbReference type="GO" id="GO:0031012">
    <property type="term" value="C:extracellular matrix"/>
    <property type="evidence" value="ECO:0007669"/>
    <property type="project" value="InterPro"/>
</dbReference>
<keyword evidence="7" id="KW-0482">Metalloprotease</keyword>
<protein>
    <submittedName>
        <fullName evidence="7">Matrixin family metalloprotease</fullName>
    </submittedName>
</protein>
<evidence type="ECO:0000256" key="3">
    <source>
        <dbReference type="ARBA" id="ARBA00022801"/>
    </source>
</evidence>
<dbReference type="AlphaFoldDB" id="A0A5D4MBD7"/>
<reference evidence="7 8" key="1">
    <citation type="submission" date="2019-08" db="EMBL/GenBank/DDBJ databases">
        <title>Bacillus genomes from the desert of Cuatro Cienegas, Coahuila.</title>
        <authorList>
            <person name="Olmedo-Alvarez G."/>
        </authorList>
    </citation>
    <scope>NUCLEOTIDE SEQUENCE [LARGE SCALE GENOMIC DNA]</scope>
    <source>
        <strain evidence="7 8">CH128b_4D</strain>
    </source>
</reference>
<comment type="caution">
    <text evidence="7">The sequence shown here is derived from an EMBL/GenBank/DDBJ whole genome shotgun (WGS) entry which is preliminary data.</text>
</comment>
<feature type="domain" description="Peptidase M10 metallopeptidase" evidence="6">
    <location>
        <begin position="133"/>
        <end position="205"/>
    </location>
</feature>
<keyword evidence="5" id="KW-0732">Signal</keyword>
<keyword evidence="3" id="KW-0378">Hydrolase</keyword>
<evidence type="ECO:0000256" key="4">
    <source>
        <dbReference type="ARBA" id="ARBA00022833"/>
    </source>
</evidence>
<dbReference type="GO" id="GO:0006508">
    <property type="term" value="P:proteolysis"/>
    <property type="evidence" value="ECO:0007669"/>
    <property type="project" value="UniProtKB-KW"/>
</dbReference>
<dbReference type="RefSeq" id="WP_148954481.1">
    <property type="nucleotide sequence ID" value="NZ_VTEG01000012.1"/>
</dbReference>
<evidence type="ECO:0000313" key="8">
    <source>
        <dbReference type="Proteomes" id="UP000325182"/>
    </source>
</evidence>
<dbReference type="Pfam" id="PF00413">
    <property type="entry name" value="Peptidase_M10"/>
    <property type="match status" value="1"/>
</dbReference>
<dbReference type="GO" id="GO:0008270">
    <property type="term" value="F:zinc ion binding"/>
    <property type="evidence" value="ECO:0007669"/>
    <property type="project" value="InterPro"/>
</dbReference>
<dbReference type="SUPFAM" id="SSF55486">
    <property type="entry name" value="Metalloproteases ('zincins'), catalytic domain"/>
    <property type="match status" value="1"/>
</dbReference>
<dbReference type="EMBL" id="VTEG01000012">
    <property type="protein sequence ID" value="TYR98290.1"/>
    <property type="molecule type" value="Genomic_DNA"/>
</dbReference>
<dbReference type="InterPro" id="IPR024079">
    <property type="entry name" value="MetalloPept_cat_dom_sf"/>
</dbReference>
<organism evidence="7 8">
    <name type="scientific">Rossellomorea vietnamensis</name>
    <dbReference type="NCBI Taxonomy" id="218284"/>
    <lineage>
        <taxon>Bacteria</taxon>
        <taxon>Bacillati</taxon>
        <taxon>Bacillota</taxon>
        <taxon>Bacilli</taxon>
        <taxon>Bacillales</taxon>
        <taxon>Bacillaceae</taxon>
        <taxon>Rossellomorea</taxon>
    </lineage>
</organism>
<proteinExistence type="predicted"/>
<accession>A0A5D4MBD7</accession>
<dbReference type="InterPro" id="IPR001818">
    <property type="entry name" value="Pept_M10_metallopeptidase"/>
</dbReference>
<keyword evidence="1 7" id="KW-0645">Protease</keyword>
<name>A0A5D4MBD7_9BACI</name>
<keyword evidence="4" id="KW-0862">Zinc</keyword>
<dbReference type="Proteomes" id="UP000325182">
    <property type="component" value="Unassembled WGS sequence"/>
</dbReference>
<evidence type="ECO:0000256" key="1">
    <source>
        <dbReference type="ARBA" id="ARBA00022670"/>
    </source>
</evidence>
<evidence type="ECO:0000259" key="6">
    <source>
        <dbReference type="Pfam" id="PF00413"/>
    </source>
</evidence>
<evidence type="ECO:0000256" key="5">
    <source>
        <dbReference type="SAM" id="SignalP"/>
    </source>
</evidence>
<dbReference type="GO" id="GO:0004222">
    <property type="term" value="F:metalloendopeptidase activity"/>
    <property type="evidence" value="ECO:0007669"/>
    <property type="project" value="InterPro"/>
</dbReference>
<sequence>MKKTKKVLIPVIVFLLTFTVSSTALAAILGYPMFWESNKATIARWKSVPDVYYYAVDGSLQGTLPTYVSHARSQWNTAGVPNYSTTSSSGAEIKIYGGTYTNLKSIEPSLTTDNTGLMTPTYSYEGEWIANGSTKTGYKFSSAKVYVVYKTGKSGSGYKKTTTHEIGHALGWLGHTSYSSDVMYAYASEITTLTSRDKRHLNQIY</sequence>